<evidence type="ECO:0000256" key="8">
    <source>
        <dbReference type="ARBA" id="ARBA00022839"/>
    </source>
</evidence>
<dbReference type="EC" id="2.7.7.7" evidence="14"/>
<evidence type="ECO:0000256" key="4">
    <source>
        <dbReference type="ARBA" id="ARBA00022695"/>
    </source>
</evidence>
<evidence type="ECO:0000313" key="19">
    <source>
        <dbReference type="Proteomes" id="UP000186940"/>
    </source>
</evidence>
<keyword evidence="19" id="KW-1185">Reference proteome</keyword>
<dbReference type="NCBIfam" id="TIGR00354">
    <property type="entry name" value="polC"/>
    <property type="match status" value="1"/>
</dbReference>
<evidence type="ECO:0000256" key="6">
    <source>
        <dbReference type="ARBA" id="ARBA00022722"/>
    </source>
</evidence>
<dbReference type="Pfam" id="PF24846">
    <property type="entry name" value="PolC_DP2_cat"/>
    <property type="match status" value="1"/>
</dbReference>
<dbReference type="Pfam" id="PF03833">
    <property type="entry name" value="PolC_DP2_N"/>
    <property type="match status" value="1"/>
</dbReference>
<keyword evidence="4 14" id="KW-0548">Nucleotidyltransferase</keyword>
<reference evidence="18" key="1">
    <citation type="submission" date="2016-05" db="EMBL/GenBank/DDBJ databases">
        <title>Microbial consortia oxidize butane by reversing methanogenesis.</title>
        <authorList>
            <person name="Laso-Perez R."/>
            <person name="Richter M."/>
            <person name="Wegener G."/>
            <person name="Musat F."/>
        </authorList>
    </citation>
    <scope>NUCLEOTIDE SEQUENCE [LARGE SCALE GENOMIC DNA]</scope>
    <source>
        <strain evidence="18">BOX2</strain>
    </source>
</reference>
<dbReference type="InterPro" id="IPR016033">
    <property type="entry name" value="PolC_DP2_N"/>
</dbReference>
<evidence type="ECO:0000256" key="13">
    <source>
        <dbReference type="ARBA" id="ARBA00049244"/>
    </source>
</evidence>
<dbReference type="HAMAP" id="MF_00324">
    <property type="entry name" value="DNApol_II_L_arch"/>
    <property type="match status" value="1"/>
</dbReference>
<keyword evidence="9 14" id="KW-0239">DNA-directed DNA polymerase</keyword>
<dbReference type="InterPro" id="IPR056171">
    <property type="entry name" value="PolC_DP2_central_dom"/>
</dbReference>
<dbReference type="GO" id="GO:0003887">
    <property type="term" value="F:DNA-directed DNA polymerase activity"/>
    <property type="evidence" value="ECO:0007669"/>
    <property type="project" value="UniProtKB-UniRule"/>
</dbReference>
<keyword evidence="10 14" id="KW-0238">DNA-binding</keyword>
<dbReference type="EMBL" id="LYOS01000005">
    <property type="protein sequence ID" value="OFV67356.1"/>
    <property type="molecule type" value="Genomic_DNA"/>
</dbReference>
<dbReference type="InterPro" id="IPR056172">
    <property type="entry name" value="PolC_DP2_cat_dom"/>
</dbReference>
<keyword evidence="5 14" id="KW-0235">DNA replication</keyword>
<keyword evidence="3 14" id="KW-0808">Transferase</keyword>
<evidence type="ECO:0000256" key="10">
    <source>
        <dbReference type="ARBA" id="ARBA00023125"/>
    </source>
</evidence>
<dbReference type="NCBIfam" id="NF003103">
    <property type="entry name" value="PRK04023.1"/>
    <property type="match status" value="1"/>
</dbReference>
<proteinExistence type="inferred from homology"/>
<dbReference type="PATRIC" id="fig|1838285.3.peg.1648"/>
<comment type="catalytic activity">
    <reaction evidence="14">
        <text>Exonucleolytic cleavage in the 3'- to 5'-direction to yield nucleoside 5'-phosphates.</text>
        <dbReference type="EC" id="3.1.11.1"/>
    </reaction>
</comment>
<evidence type="ECO:0000259" key="17">
    <source>
        <dbReference type="Pfam" id="PF24846"/>
    </source>
</evidence>
<dbReference type="PANTHER" id="PTHR42210:SF1">
    <property type="entry name" value="DNA POLYMERASE II LARGE SUBUNIT"/>
    <property type="match status" value="1"/>
</dbReference>
<feature type="domain" description="DNA polymerase II large subunit DP2 catalytic" evidence="17">
    <location>
        <begin position="686"/>
        <end position="976"/>
    </location>
</feature>
<dbReference type="GO" id="GO:0003677">
    <property type="term" value="F:DNA binding"/>
    <property type="evidence" value="ECO:0007669"/>
    <property type="project" value="UniProtKB-UniRule"/>
</dbReference>
<evidence type="ECO:0000256" key="5">
    <source>
        <dbReference type="ARBA" id="ARBA00022705"/>
    </source>
</evidence>
<keyword evidence="7 14" id="KW-0378">Hydrolase</keyword>
<gene>
    <name evidence="14" type="primary">polC</name>
    <name evidence="18" type="ORF">SCAL_001625</name>
</gene>
<dbReference type="PIRSF" id="PIRSF016275">
    <property type="entry name" value="PolC_DP2"/>
    <property type="match status" value="1"/>
</dbReference>
<keyword evidence="6 14" id="KW-0540">Nuclease</keyword>
<dbReference type="GO" id="GO:0008310">
    <property type="term" value="F:single-stranded DNA 3'-5' DNA exonuclease activity"/>
    <property type="evidence" value="ECO:0007669"/>
    <property type="project" value="UniProtKB-EC"/>
</dbReference>
<evidence type="ECO:0000313" key="18">
    <source>
        <dbReference type="EMBL" id="OFV67356.1"/>
    </source>
</evidence>
<dbReference type="EC" id="3.1.11.1" evidence="14"/>
<evidence type="ECO:0000256" key="12">
    <source>
        <dbReference type="ARBA" id="ARBA00025068"/>
    </source>
</evidence>
<evidence type="ECO:0000256" key="11">
    <source>
        <dbReference type="ARBA" id="ARBA00023268"/>
    </source>
</evidence>
<comment type="catalytic activity">
    <reaction evidence="13 14">
        <text>DNA(n) + a 2'-deoxyribonucleoside 5'-triphosphate = DNA(n+1) + diphosphate</text>
        <dbReference type="Rhea" id="RHEA:22508"/>
        <dbReference type="Rhea" id="RHEA-COMP:17339"/>
        <dbReference type="Rhea" id="RHEA-COMP:17340"/>
        <dbReference type="ChEBI" id="CHEBI:33019"/>
        <dbReference type="ChEBI" id="CHEBI:61560"/>
        <dbReference type="ChEBI" id="CHEBI:173112"/>
        <dbReference type="EC" id="2.7.7.7"/>
    </reaction>
</comment>
<feature type="domain" description="DNA polymerase II large subunit DP2 N-terminal" evidence="15">
    <location>
        <begin position="4"/>
        <end position="274"/>
    </location>
</feature>
<dbReference type="Pfam" id="PF24844">
    <property type="entry name" value="PolC_DP2_central"/>
    <property type="match status" value="1"/>
</dbReference>
<dbReference type="AlphaFoldDB" id="A0A1F2P9S6"/>
<evidence type="ECO:0000259" key="15">
    <source>
        <dbReference type="Pfam" id="PF03833"/>
    </source>
</evidence>
<evidence type="ECO:0000256" key="14">
    <source>
        <dbReference type="HAMAP-Rule" id="MF_00324"/>
    </source>
</evidence>
<comment type="subunit">
    <text evidence="2 14">Heterodimer of a large subunit and a small subunit.</text>
</comment>
<sequence length="1104" mass="124144">MIEDYFDRLNEKLHEAIELANKARGRGYDPAPVVEIPLAKDLADRVERLVGINGLAERIRELDRELSSREEVALKIGLDVAEGRFGDFESKVEVVEMAIRSASAILTEGVVAAPIEGISQVEEGKNDDGSKYIKVYYAGPIRSAGGTAQALSVLVADYVRRKLGFSRYKPRKEEVERYVAEIPIYRRIANLQYTPTDNEIRLIVENCPVCIDGEPTEPVEVEGYHSLERVSTSRVRGGMALVIAEGVALKAPKIKKYVESLGIDGWDWLDGLIKNKASTDDDEGSKSSKKFLNDIIAGRPVFSHPSMPGGFRIRYGRARNLGLATWGIHPATMTILDDFIAPGTQMKVELPGKAAGIAPVDSIEGPSVVLKSGELVKISSIEEAKRLKPMIERIVDLGEVLVNYGDFLENNHPLVPSSYTKEWWELDLLKAGGDPSDFSEIGPDTAIKLSKELGVPLHPEYTYLWHDISLDEFNQLGEAVSEGRLKDGRLYLTYDQDIKSILERLLIPHRVEDDLLLIDEPRILLISLGFDEPGARWERIEAGNVIEAVSKLSGIEIREKAPARVGSRMGRPEKSKRREMKPSVHFLFPVGNHGGNTRSIITAISNRGLIEVELPFRICDHCGQETYLLKCTCGHRTSPRYICSNCGRVESEYTRCKRCNGRLNPYKTWSVDLKQLYTSALNRLSERDLKLLKGVKGLTSFEKMPEPFEKGILRAKHDLSVFKDGTIRYDLTDMPLTHFKPEEVNVKVSKLRELGYEVSFADEILELGVQDIVLSQHAGEYLLKVSQFIDDLLVKFYDLPAYYRAEKVDDLIGTLVIGLAPHTSAGVLGRIVGFTSTAVCYAHPFFHASKRRNCDGDEDCVMLLMDGLLNFSRSYLPDRRGGRMDAPLVLTTQINPREIDSEAHNIDICERYPLEFYEATLRRVSPKDVKRLIETVEDRLESGDEYSNFHFTHHVSDISLGPTMSSYKTLETMIEKMDAQLTLAKKIRAVDARDVAERVINTHFIRDLRGNLRAFGTQGVRCTKCNSKYRRVPLTGTCTRCGNNLILTVHEGSVRKYLDATVRIADEFELEAYTRARIELIEEEIESIFEGEEGCRQMDLGEFM</sequence>
<protein>
    <recommendedName>
        <fullName evidence="14">DNA polymerase II large subunit</fullName>
        <shortName evidence="14">Pol II</shortName>
        <ecNumber evidence="14">2.7.7.7</ecNumber>
    </recommendedName>
    <alternativeName>
        <fullName evidence="14">Exodeoxyribonuclease large subunit</fullName>
        <ecNumber evidence="14">3.1.11.1</ecNumber>
    </alternativeName>
</protein>
<keyword evidence="8 14" id="KW-0269">Exonuclease</keyword>
<evidence type="ECO:0000256" key="1">
    <source>
        <dbReference type="ARBA" id="ARBA00011053"/>
    </source>
</evidence>
<accession>A0A1F2P9S6</accession>
<evidence type="ECO:0000256" key="9">
    <source>
        <dbReference type="ARBA" id="ARBA00022932"/>
    </source>
</evidence>
<evidence type="ECO:0000256" key="7">
    <source>
        <dbReference type="ARBA" id="ARBA00022801"/>
    </source>
</evidence>
<comment type="similarity">
    <text evidence="1 14">Belongs to the archaeal DNA polymerase II family.</text>
</comment>
<evidence type="ECO:0000259" key="16">
    <source>
        <dbReference type="Pfam" id="PF24844"/>
    </source>
</evidence>
<dbReference type="Proteomes" id="UP000186940">
    <property type="component" value="Unassembled WGS sequence"/>
</dbReference>
<evidence type="ECO:0000256" key="3">
    <source>
        <dbReference type="ARBA" id="ARBA00022679"/>
    </source>
</evidence>
<evidence type="ECO:0000256" key="2">
    <source>
        <dbReference type="ARBA" id="ARBA00011315"/>
    </source>
</evidence>
<keyword evidence="11 14" id="KW-0511">Multifunctional enzyme</keyword>
<name>A0A1F2P9S6_9EURY</name>
<comment type="function">
    <text evidence="12 14">Possesses two activities: a DNA synthesis (polymerase) and an exonucleolytic activity that degrades single-stranded DNA in the 3'- to 5'-direction. Has a template-primer preference which is characteristic of a replicative DNA polymerase.</text>
</comment>
<feature type="domain" description="DNA polymerase II large subunit DP2 central" evidence="16">
    <location>
        <begin position="281"/>
        <end position="648"/>
    </location>
</feature>
<dbReference type="GO" id="GO:0006308">
    <property type="term" value="P:DNA catabolic process"/>
    <property type="evidence" value="ECO:0007669"/>
    <property type="project" value="UniProtKB-UniRule"/>
</dbReference>
<dbReference type="PANTHER" id="PTHR42210">
    <property type="entry name" value="DNA POLYMERASE II LARGE SUBUNIT"/>
    <property type="match status" value="1"/>
</dbReference>
<dbReference type="InterPro" id="IPR004475">
    <property type="entry name" value="PolC_DP2"/>
</dbReference>
<dbReference type="STRING" id="1838285.SCAL_001625"/>
<organism evidence="18 19">
    <name type="scientific">Candidatus Syntropharchaeum caldarium</name>
    <dbReference type="NCBI Taxonomy" id="1838285"/>
    <lineage>
        <taxon>Archaea</taxon>
        <taxon>Methanobacteriati</taxon>
        <taxon>Methanobacteriota</taxon>
        <taxon>Stenosarchaea group</taxon>
        <taxon>Methanomicrobia</taxon>
        <taxon>Methanosarcinales</taxon>
        <taxon>ANME-2 cluster</taxon>
        <taxon>Candidatus Syntropharchaeum</taxon>
    </lineage>
</organism>
<dbReference type="GO" id="GO:0006261">
    <property type="term" value="P:DNA-templated DNA replication"/>
    <property type="evidence" value="ECO:0007669"/>
    <property type="project" value="UniProtKB-UniRule"/>
</dbReference>
<comment type="caution">
    <text evidence="18">The sequence shown here is derived from an EMBL/GenBank/DDBJ whole genome shotgun (WGS) entry which is preliminary data.</text>
</comment>